<dbReference type="InterPro" id="IPR038359">
    <property type="entry name" value="Connexin_N_sf"/>
</dbReference>
<feature type="compositionally biased region" description="Basic and acidic residues" evidence="1">
    <location>
        <begin position="412"/>
        <end position="422"/>
    </location>
</feature>
<evidence type="ECO:0000313" key="4">
    <source>
        <dbReference type="Proteomes" id="UP001474421"/>
    </source>
</evidence>
<feature type="region of interest" description="Disordered" evidence="1">
    <location>
        <begin position="391"/>
        <end position="427"/>
    </location>
</feature>
<feature type="transmembrane region" description="Helical" evidence="2">
    <location>
        <begin position="498"/>
        <end position="517"/>
    </location>
</feature>
<feature type="region of interest" description="Disordered" evidence="1">
    <location>
        <begin position="452"/>
        <end position="475"/>
    </location>
</feature>
<dbReference type="EMBL" id="JAOTOJ010000008">
    <property type="protein sequence ID" value="KAK9397598.1"/>
    <property type="molecule type" value="Genomic_DNA"/>
</dbReference>
<keyword evidence="2" id="KW-1133">Transmembrane helix</keyword>
<evidence type="ECO:0000313" key="3">
    <source>
        <dbReference type="EMBL" id="KAK9397598.1"/>
    </source>
</evidence>
<proteinExistence type="predicted"/>
<reference evidence="3 4" key="1">
    <citation type="journal article" date="2024" name="Proc. Natl. Acad. Sci. U.S.A.">
        <title>The genetic regulatory architecture and epigenomic basis for age-related changes in rattlesnake venom.</title>
        <authorList>
            <person name="Hogan M.P."/>
            <person name="Holding M.L."/>
            <person name="Nystrom G.S."/>
            <person name="Colston T.J."/>
            <person name="Bartlett D.A."/>
            <person name="Mason A.J."/>
            <person name="Ellsworth S.A."/>
            <person name="Rautsaw R.M."/>
            <person name="Lawrence K.C."/>
            <person name="Strickland J.L."/>
            <person name="He B."/>
            <person name="Fraser P."/>
            <person name="Margres M.J."/>
            <person name="Gilbert D.M."/>
            <person name="Gibbs H.L."/>
            <person name="Parkinson C.L."/>
            <person name="Rokyta D.R."/>
        </authorList>
    </citation>
    <scope>NUCLEOTIDE SEQUENCE [LARGE SCALE GENOMIC DNA]</scope>
    <source>
        <strain evidence="3">DRR0105</strain>
    </source>
</reference>
<keyword evidence="2" id="KW-0472">Membrane</keyword>
<dbReference type="AlphaFoldDB" id="A0AAW1B6L9"/>
<feature type="region of interest" description="Disordered" evidence="1">
    <location>
        <begin position="104"/>
        <end position="128"/>
    </location>
</feature>
<gene>
    <name evidence="3" type="ORF">NXF25_020959</name>
</gene>
<comment type="caution">
    <text evidence="3">The sequence shown here is derived from an EMBL/GenBank/DDBJ whole genome shotgun (WGS) entry which is preliminary data.</text>
</comment>
<protein>
    <submittedName>
        <fullName evidence="3">Uncharacterized protein</fullName>
    </submittedName>
</protein>
<sequence length="623" mass="68116">MLCMLLMLEGGGYNQGKPSEVKKDVRYPYRSYPVLSATAIVPLWRTRVQGCRSMVLPHRSPHCGHLLLQRALGFFEAGRDLQLGALAFMVVLLLVGLMRLTTPRKKKKKDDENDKITGSTSGSSNRGVAVVTAGAGGASGVYLAGPHGLPMRNNPSNYRSHNYRHFHHNVWHDRDGMPMAHMPGGYGPRVGSWPYGGYGMPSHPGYADTSEMPGHWYDMSPHTMSAYPIDMQHAKMTPHGPETDQYEMPSLRGSKESISAASYFNETLPSTVPTNYASIPVIHQSKMLPQYGSEDKDHEGLQKRYRGPKEYGEGTDYAYTMGRKGVGRGKMNPRYSEEIKYSMATKCQTISESNMDQTAAQPRPDAMNVAIKRRPGPGGKMKTKQQLAFDAPGRSDMGLGNRMGPQPWMAGDSHHRSTDENKAMSGAGMIPGPTLPCPGGAACTCAGNNPCHPGPSSQPQRDPGSNAAPTSNAPSIPGPQDHAKLVLANICGIPLFDIWVALLLTSETCFLCIILLIQMPRLVGRSWICSPNAISCPEAVECAVKGRADKRMALWGMAFTAILFIIACCGYFHIRFCWNKRCRRMCSEPQGNCPRACAADTTPEGHVIRGDVENDTEEKEEGL</sequence>
<accession>A0AAW1B6L9</accession>
<dbReference type="Gene3D" id="1.20.1440.80">
    <property type="entry name" value="Gap junction channel protein cysteine-rich domain"/>
    <property type="match status" value="1"/>
</dbReference>
<feature type="compositionally biased region" description="Polar residues" evidence="1">
    <location>
        <begin position="116"/>
        <end position="126"/>
    </location>
</feature>
<name>A0AAW1B6L9_CROAD</name>
<feature type="transmembrane region" description="Helical" evidence="2">
    <location>
        <begin position="553"/>
        <end position="574"/>
    </location>
</feature>
<keyword evidence="4" id="KW-1185">Reference proteome</keyword>
<evidence type="ECO:0000256" key="1">
    <source>
        <dbReference type="SAM" id="MobiDB-lite"/>
    </source>
</evidence>
<evidence type="ECO:0000256" key="2">
    <source>
        <dbReference type="SAM" id="Phobius"/>
    </source>
</evidence>
<dbReference type="Proteomes" id="UP001474421">
    <property type="component" value="Unassembled WGS sequence"/>
</dbReference>
<feature type="transmembrane region" description="Helical" evidence="2">
    <location>
        <begin position="81"/>
        <end position="100"/>
    </location>
</feature>
<keyword evidence="2" id="KW-0812">Transmembrane</keyword>
<organism evidence="3 4">
    <name type="scientific">Crotalus adamanteus</name>
    <name type="common">Eastern diamondback rattlesnake</name>
    <dbReference type="NCBI Taxonomy" id="8729"/>
    <lineage>
        <taxon>Eukaryota</taxon>
        <taxon>Metazoa</taxon>
        <taxon>Chordata</taxon>
        <taxon>Craniata</taxon>
        <taxon>Vertebrata</taxon>
        <taxon>Euteleostomi</taxon>
        <taxon>Lepidosauria</taxon>
        <taxon>Squamata</taxon>
        <taxon>Bifurcata</taxon>
        <taxon>Unidentata</taxon>
        <taxon>Episquamata</taxon>
        <taxon>Toxicofera</taxon>
        <taxon>Serpentes</taxon>
        <taxon>Colubroidea</taxon>
        <taxon>Viperidae</taxon>
        <taxon>Crotalinae</taxon>
        <taxon>Crotalus</taxon>
    </lineage>
</organism>